<dbReference type="eggNOG" id="ENOG502QXSP">
    <property type="taxonomic scope" value="Eukaryota"/>
</dbReference>
<dbReference type="EMBL" id="CR940352">
    <property type="protein sequence ID" value="CAI75350.1"/>
    <property type="molecule type" value="Genomic_DNA"/>
</dbReference>
<feature type="compositionally biased region" description="Basic and acidic residues" evidence="1">
    <location>
        <begin position="90"/>
        <end position="100"/>
    </location>
</feature>
<keyword evidence="2" id="KW-1133">Transmembrane helix</keyword>
<dbReference type="VEuPathDB" id="PiroplasmaDB:TA05265"/>
<dbReference type="RefSeq" id="XP_954826.1">
    <property type="nucleotide sequence ID" value="XM_949733.1"/>
</dbReference>
<feature type="region of interest" description="Disordered" evidence="1">
    <location>
        <begin position="90"/>
        <end position="125"/>
    </location>
</feature>
<sequence>MLNVYRKCINLWVLYNYHEVIKDKNAGSLKLLLKVRNAKFLKYLYTVIFHCEGSSADPLIQFLLFLIETTDNPTKVIQEPGKSTVYNKRKFEEHNGDHTPRSVSSPIRNKDISAGTDNLINETSDPELSREVDDYEIEAYKVFIDVFLCSLVPILLYTFYYRISINSQSFDSANNEYHVKSMADGTLENDLKINKFTKLSRVKPRTNQCNIFKSFLNEEELLLNGMNSYDNFVDYLKDGGEFPLDSNFDQVKPETKGIEMVLSKLSLLNLRGYNKYKIPSTMCDIYNRLNNSTLKKQLETSLLYCYRLRCNDLYFKSNNVKLLSKIITTNTTSYSFHFKPFDKDDNFTNINLQINDSDLKSETSLENFSFDMNTVTGNLLKLFNHNLNYIYKVMYNNNRTQMTLNHDKYIKFLYRLICSKNELPKIKSTNTFEYIYYFLLKFMILYSSRRTVGLDTSEFSSLDSDLTIENKYNILGYKNLSSDYSIGDCGNIKLLMLVINFNLMKHNAGMVRKFNAEILKMLDEMKFDTSNLNLYYLANCHYKLINYNLYINFNEINYYPLESRKNRDVSLGEKFKLVSTINGNIKLLNKVINKTSTDEVIRNNEKDMEILENLGDDGIQLPLVWKLESNLRISKKYSNIVKIGKKGDDVELTINKYKEILNYKFL</sequence>
<dbReference type="KEGG" id="tan:TA05265"/>
<name>Q4UCV1_THEAN</name>
<evidence type="ECO:0000256" key="2">
    <source>
        <dbReference type="SAM" id="Phobius"/>
    </source>
</evidence>
<evidence type="ECO:0000313" key="4">
    <source>
        <dbReference type="Proteomes" id="UP000001950"/>
    </source>
</evidence>
<evidence type="ECO:0000313" key="3">
    <source>
        <dbReference type="EMBL" id="CAI75350.1"/>
    </source>
</evidence>
<dbReference type="Proteomes" id="UP000001950">
    <property type="component" value="Chromosome 3"/>
</dbReference>
<gene>
    <name evidence="3" type="ORF">TA05265</name>
</gene>
<proteinExistence type="predicted"/>
<dbReference type="GeneID" id="3864874"/>
<protein>
    <submittedName>
        <fullName evidence="3">Uncharacterized protein</fullName>
    </submittedName>
</protein>
<reference evidence="3 4" key="1">
    <citation type="journal article" date="2005" name="Science">
        <title>Genome of the host-cell transforming parasite Theileria annulata compared with T. parva.</title>
        <authorList>
            <person name="Pain A."/>
            <person name="Renauld H."/>
            <person name="Berriman M."/>
            <person name="Murphy L."/>
            <person name="Yeats C.A."/>
            <person name="Weir W."/>
            <person name="Kerhornou A."/>
            <person name="Aslett M."/>
            <person name="Bishop R."/>
            <person name="Bouchier C."/>
            <person name="Cochet M."/>
            <person name="Coulson R.M.R."/>
            <person name="Cronin A."/>
            <person name="de Villiers E.P."/>
            <person name="Fraser A."/>
            <person name="Fosker N."/>
            <person name="Gardner M."/>
            <person name="Goble A."/>
            <person name="Griffiths-Jones S."/>
            <person name="Harris D.E."/>
            <person name="Katzer F."/>
            <person name="Larke N."/>
            <person name="Lord A."/>
            <person name="Maser P."/>
            <person name="McKellar S."/>
            <person name="Mooney P."/>
            <person name="Morton F."/>
            <person name="Nene V."/>
            <person name="O'Neil S."/>
            <person name="Price C."/>
            <person name="Quail M.A."/>
            <person name="Rabbinowitsch E."/>
            <person name="Rawlings N.D."/>
            <person name="Rutter S."/>
            <person name="Saunders D."/>
            <person name="Seeger K."/>
            <person name="Shah T."/>
            <person name="Squares R."/>
            <person name="Squares S."/>
            <person name="Tivey A."/>
            <person name="Walker A.R."/>
            <person name="Woodward J."/>
            <person name="Dobbelaere D.A.E."/>
            <person name="Langsley G."/>
            <person name="Rajandream M.A."/>
            <person name="McKeever D."/>
            <person name="Shiels B."/>
            <person name="Tait A."/>
            <person name="Barrell B.G."/>
            <person name="Hall N."/>
        </authorList>
    </citation>
    <scope>NUCLEOTIDE SEQUENCE [LARGE SCALE GENOMIC DNA]</scope>
    <source>
        <strain evidence="4">Ankara</strain>
    </source>
</reference>
<keyword evidence="4" id="KW-1185">Reference proteome</keyword>
<feature type="transmembrane region" description="Helical" evidence="2">
    <location>
        <begin position="142"/>
        <end position="161"/>
    </location>
</feature>
<dbReference type="OrthoDB" id="10369136at2759"/>
<dbReference type="AlphaFoldDB" id="Q4UCV1"/>
<keyword evidence="2" id="KW-0812">Transmembrane</keyword>
<organism evidence="3 4">
    <name type="scientific">Theileria annulata</name>
    <dbReference type="NCBI Taxonomy" id="5874"/>
    <lineage>
        <taxon>Eukaryota</taxon>
        <taxon>Sar</taxon>
        <taxon>Alveolata</taxon>
        <taxon>Apicomplexa</taxon>
        <taxon>Aconoidasida</taxon>
        <taxon>Piroplasmida</taxon>
        <taxon>Theileriidae</taxon>
        <taxon>Theileria</taxon>
    </lineage>
</organism>
<evidence type="ECO:0000256" key="1">
    <source>
        <dbReference type="SAM" id="MobiDB-lite"/>
    </source>
</evidence>
<dbReference type="OMA" id="CHYKLIN"/>
<keyword evidence="2" id="KW-0472">Membrane</keyword>
<dbReference type="InParanoid" id="Q4UCV1"/>
<accession>Q4UCV1</accession>